<dbReference type="RefSeq" id="WP_003020581.1">
    <property type="nucleotide sequence ID" value="NZ_CP022413.2"/>
</dbReference>
<accession>C9L7S3</accession>
<reference evidence="1" key="1">
    <citation type="submission" date="2009-09" db="EMBL/GenBank/DDBJ databases">
        <authorList>
            <person name="Weinstock G."/>
            <person name="Sodergren E."/>
            <person name="Clifton S."/>
            <person name="Fulton L."/>
            <person name="Fulton B."/>
            <person name="Courtney L."/>
            <person name="Fronick C."/>
            <person name="Harrison M."/>
            <person name="Strong C."/>
            <person name="Farmer C."/>
            <person name="Delahaunty K."/>
            <person name="Markovic C."/>
            <person name="Hall O."/>
            <person name="Minx P."/>
            <person name="Tomlinson C."/>
            <person name="Mitreva M."/>
            <person name="Nelson J."/>
            <person name="Hou S."/>
            <person name="Wollam A."/>
            <person name="Pepin K.H."/>
            <person name="Johnson M."/>
            <person name="Bhonagiri V."/>
            <person name="Nash W.E."/>
            <person name="Warren W."/>
            <person name="Chinwalla A."/>
            <person name="Mardis E.R."/>
            <person name="Wilson R.K."/>
        </authorList>
    </citation>
    <scope>NUCLEOTIDE SEQUENCE [LARGE SCALE GENOMIC DNA]</scope>
    <source>
        <strain evidence="1">DSM 20583</strain>
    </source>
</reference>
<keyword evidence="2" id="KW-1185">Reference proteome</keyword>
<dbReference type="EMBL" id="ABYU02000016">
    <property type="protein sequence ID" value="EEX21818.1"/>
    <property type="molecule type" value="Genomic_DNA"/>
</dbReference>
<sequence>MIEVKNGFECTDDDCMQCRKYIGDRKYMFIQALWLDAIDDEGIYSVVAGTIDVSKMTTEDIECAIYGYYDSIKNMEQKYEAALEDLDWLVAECEFESKITWEYGSRVVTEKRAEEIIQKFIDSDGEVFLNE</sequence>
<dbReference type="HOGENOM" id="CLU_1923519_0_0_9"/>
<dbReference type="Proteomes" id="UP000003755">
    <property type="component" value="Unassembled WGS sequence"/>
</dbReference>
<evidence type="ECO:0000313" key="2">
    <source>
        <dbReference type="Proteomes" id="UP000003755"/>
    </source>
</evidence>
<name>C9L7S3_BLAHA</name>
<dbReference type="AlphaFoldDB" id="C9L7S3"/>
<dbReference type="STRING" id="537007.BLAHAN_05443"/>
<proteinExistence type="predicted"/>
<protein>
    <submittedName>
        <fullName evidence="1">Uncharacterized protein</fullName>
    </submittedName>
</protein>
<gene>
    <name evidence="1" type="ORF">BLAHAN_05443</name>
</gene>
<organism evidence="1 2">
    <name type="scientific">Blautia hansenii DSM 20583</name>
    <dbReference type="NCBI Taxonomy" id="537007"/>
    <lineage>
        <taxon>Bacteria</taxon>
        <taxon>Bacillati</taxon>
        <taxon>Bacillota</taxon>
        <taxon>Clostridia</taxon>
        <taxon>Lachnospirales</taxon>
        <taxon>Lachnospiraceae</taxon>
        <taxon>Blautia</taxon>
    </lineage>
</organism>
<comment type="caution">
    <text evidence="1">The sequence shown here is derived from an EMBL/GenBank/DDBJ whole genome shotgun (WGS) entry which is preliminary data.</text>
</comment>
<evidence type="ECO:0000313" key="1">
    <source>
        <dbReference type="EMBL" id="EEX21818.1"/>
    </source>
</evidence>